<dbReference type="EMBL" id="ACGU01000040">
    <property type="protein sequence ID" value="EEJ72349.1"/>
    <property type="molecule type" value="Genomic_DNA"/>
</dbReference>
<dbReference type="PROSITE" id="PS51257">
    <property type="entry name" value="PROKAR_LIPOPROTEIN"/>
    <property type="match status" value="1"/>
</dbReference>
<dbReference type="AlphaFoldDB" id="C2EM72"/>
<keyword evidence="2" id="KW-1185">Reference proteome</keyword>
<comment type="caution">
    <text evidence="1">The sequence shown here is derived from an EMBL/GenBank/DDBJ whole genome shotgun (WGS) entry which is preliminary data.</text>
</comment>
<dbReference type="STRING" id="525365.HMPREF0548_0768"/>
<gene>
    <name evidence="1" type="ORF">HMPREF0548_0768</name>
</gene>
<dbReference type="Proteomes" id="UP000005583">
    <property type="component" value="Unassembled WGS sequence"/>
</dbReference>
<evidence type="ECO:0000313" key="2">
    <source>
        <dbReference type="Proteomes" id="UP000005583"/>
    </source>
</evidence>
<dbReference type="HOGENOM" id="CLU_188339_0_0_9"/>
<dbReference type="eggNOG" id="ENOG5032M4K">
    <property type="taxonomic scope" value="Bacteria"/>
</dbReference>
<protein>
    <recommendedName>
        <fullName evidence="3">Prepilin-type cleavage/methylation N-terminal domain protein</fullName>
    </recommendedName>
</protein>
<sequence length="88" mass="10138">MRIKGFLMMESFMAIMIATIAVSCLYLTVAENQKNGREIELKTDRAYAYHVLTESNLDQVMVHDRIYEKAGHNYVYDRDAKQKFAVAG</sequence>
<evidence type="ECO:0008006" key="3">
    <source>
        <dbReference type="Google" id="ProtNLM"/>
    </source>
</evidence>
<name>C2EM72_9LACO</name>
<accession>C2EM72</accession>
<reference evidence="1 2" key="1">
    <citation type="submission" date="2009-01" db="EMBL/GenBank/DDBJ databases">
        <authorList>
            <person name="Qin X."/>
            <person name="Bachman B."/>
            <person name="Battles P."/>
            <person name="Bell A."/>
            <person name="Bess C."/>
            <person name="Bickham C."/>
            <person name="Chaboub L."/>
            <person name="Chen D."/>
            <person name="Coyle M."/>
            <person name="Deiros D.R."/>
            <person name="Dinh H."/>
            <person name="Forbes L."/>
            <person name="Fowler G."/>
            <person name="Francisco L."/>
            <person name="Fu Q."/>
            <person name="Gubbala S."/>
            <person name="Hale W."/>
            <person name="Han Y."/>
            <person name="Hemphill L."/>
            <person name="Highlander S.K."/>
            <person name="Hirani K."/>
            <person name="Hogues M."/>
            <person name="Jackson L."/>
            <person name="Jakkamsetti A."/>
            <person name="Javaid M."/>
            <person name="Jiang H."/>
            <person name="Korchina V."/>
            <person name="Kovar C."/>
            <person name="Lara F."/>
            <person name="Lee S."/>
            <person name="Mata R."/>
            <person name="Mathew T."/>
            <person name="Moen C."/>
            <person name="Morales K."/>
            <person name="Munidasa M."/>
            <person name="Nazareth L."/>
            <person name="Ngo R."/>
            <person name="Nguyen L."/>
            <person name="Okwuonu G."/>
            <person name="Ongeri F."/>
            <person name="Patil S."/>
            <person name="Petrosino J."/>
            <person name="Pham C."/>
            <person name="Pham P."/>
            <person name="Pu L.-L."/>
            <person name="Puazo M."/>
            <person name="Raj R."/>
            <person name="Reid J."/>
            <person name="Rouhana J."/>
            <person name="Saada N."/>
            <person name="Shang Y."/>
            <person name="Simmons D."/>
            <person name="Thornton R."/>
            <person name="Warren J."/>
            <person name="Weissenberger G."/>
            <person name="Zhang J."/>
            <person name="Zhang L."/>
            <person name="Zhou C."/>
            <person name="Zhu D."/>
            <person name="Muzny D."/>
            <person name="Worley K."/>
            <person name="Gibbs R."/>
        </authorList>
    </citation>
    <scope>NUCLEOTIDE SEQUENCE [LARGE SCALE GENOMIC DNA]</scope>
    <source>
        <strain evidence="1 2">DSM 16047</strain>
    </source>
</reference>
<evidence type="ECO:0000313" key="1">
    <source>
        <dbReference type="EMBL" id="EEJ72349.1"/>
    </source>
</evidence>
<organism evidence="1 2">
    <name type="scientific">Lactobacillus ultunensis DSM 16047</name>
    <dbReference type="NCBI Taxonomy" id="525365"/>
    <lineage>
        <taxon>Bacteria</taxon>
        <taxon>Bacillati</taxon>
        <taxon>Bacillota</taxon>
        <taxon>Bacilli</taxon>
        <taxon>Lactobacillales</taxon>
        <taxon>Lactobacillaceae</taxon>
        <taxon>Lactobacillus</taxon>
    </lineage>
</organism>
<proteinExistence type="predicted"/>